<gene>
    <name evidence="2" type="ORF">AVEN_7989_1</name>
</gene>
<keyword evidence="1" id="KW-0472">Membrane</keyword>
<dbReference type="EMBL" id="BGPR01004116">
    <property type="protein sequence ID" value="GBM96111.1"/>
    <property type="molecule type" value="Genomic_DNA"/>
</dbReference>
<comment type="caution">
    <text evidence="2">The sequence shown here is derived from an EMBL/GenBank/DDBJ whole genome shotgun (WGS) entry which is preliminary data.</text>
</comment>
<keyword evidence="3" id="KW-1185">Reference proteome</keyword>
<feature type="transmembrane region" description="Helical" evidence="1">
    <location>
        <begin position="153"/>
        <end position="177"/>
    </location>
</feature>
<name>A0A4Y2K0Z1_ARAVE</name>
<protein>
    <submittedName>
        <fullName evidence="2">Uncharacterized protein</fullName>
    </submittedName>
</protein>
<evidence type="ECO:0000313" key="2">
    <source>
        <dbReference type="EMBL" id="GBM96111.1"/>
    </source>
</evidence>
<dbReference type="AlphaFoldDB" id="A0A4Y2K0Z1"/>
<dbReference type="Proteomes" id="UP000499080">
    <property type="component" value="Unassembled WGS sequence"/>
</dbReference>
<reference evidence="2 3" key="1">
    <citation type="journal article" date="2019" name="Sci. Rep.">
        <title>Orb-weaving spider Araneus ventricosus genome elucidates the spidroin gene catalogue.</title>
        <authorList>
            <person name="Kono N."/>
            <person name="Nakamura H."/>
            <person name="Ohtoshi R."/>
            <person name="Moran D.A.P."/>
            <person name="Shinohara A."/>
            <person name="Yoshida Y."/>
            <person name="Fujiwara M."/>
            <person name="Mori M."/>
            <person name="Tomita M."/>
            <person name="Arakawa K."/>
        </authorList>
    </citation>
    <scope>NUCLEOTIDE SEQUENCE [LARGE SCALE GENOMIC DNA]</scope>
</reference>
<keyword evidence="1" id="KW-0812">Transmembrane</keyword>
<evidence type="ECO:0000313" key="3">
    <source>
        <dbReference type="Proteomes" id="UP000499080"/>
    </source>
</evidence>
<accession>A0A4Y2K0Z1</accession>
<organism evidence="2 3">
    <name type="scientific">Araneus ventricosus</name>
    <name type="common">Orbweaver spider</name>
    <name type="synonym">Epeira ventricosa</name>
    <dbReference type="NCBI Taxonomy" id="182803"/>
    <lineage>
        <taxon>Eukaryota</taxon>
        <taxon>Metazoa</taxon>
        <taxon>Ecdysozoa</taxon>
        <taxon>Arthropoda</taxon>
        <taxon>Chelicerata</taxon>
        <taxon>Arachnida</taxon>
        <taxon>Araneae</taxon>
        <taxon>Araneomorphae</taxon>
        <taxon>Entelegynae</taxon>
        <taxon>Araneoidea</taxon>
        <taxon>Araneidae</taxon>
        <taxon>Araneus</taxon>
    </lineage>
</organism>
<evidence type="ECO:0000256" key="1">
    <source>
        <dbReference type="SAM" id="Phobius"/>
    </source>
</evidence>
<keyword evidence="1" id="KW-1133">Transmembrane helix</keyword>
<sequence length="219" mass="24946">MSEYGRSRSSLSSITSPSRTISNLSVSTLRNSVHPKDDSSTKYINLWIKDKRNQPNPDTNFSREMSRLEDIIDKYQGYAQKCSQAINKLRSDGGNDALITSRLNELNTYVKRISDNESVLKCIEPCPINKCSRHHAPIKGSEMVENSQYMNSILFLTPPPSLLSNLCLVMILNLFLLKKQQKPSLVKLPLKLKPQINTPILWIQKRKTTLLKSLFLLLI</sequence>
<proteinExistence type="predicted"/>